<evidence type="ECO:0000256" key="1">
    <source>
        <dbReference type="SAM" id="MobiDB-lite"/>
    </source>
</evidence>
<feature type="compositionally biased region" description="Basic and acidic residues" evidence="1">
    <location>
        <begin position="1070"/>
        <end position="1080"/>
    </location>
</feature>
<dbReference type="STRING" id="1555241.A0A4P9XDL6"/>
<accession>A0A4P9XDL6</accession>
<protein>
    <recommendedName>
        <fullName evidence="4">AB hydrolase-1 domain-containing protein</fullName>
    </recommendedName>
</protein>
<gene>
    <name evidence="2" type="ORF">CXG81DRAFT_24117</name>
</gene>
<dbReference type="PANTHER" id="PTHR47842">
    <property type="entry name" value="EXPRESSED PROTEIN"/>
    <property type="match status" value="1"/>
</dbReference>
<feature type="compositionally biased region" description="Low complexity" evidence="1">
    <location>
        <begin position="949"/>
        <end position="971"/>
    </location>
</feature>
<feature type="compositionally biased region" description="Low complexity" evidence="1">
    <location>
        <begin position="1002"/>
        <end position="1018"/>
    </location>
</feature>
<dbReference type="SUPFAM" id="SSF53474">
    <property type="entry name" value="alpha/beta-Hydrolases"/>
    <property type="match status" value="1"/>
</dbReference>
<keyword evidence="3" id="KW-1185">Reference proteome</keyword>
<name>A0A4P9XDL6_9FUNG</name>
<feature type="compositionally biased region" description="Low complexity" evidence="1">
    <location>
        <begin position="55"/>
        <end position="101"/>
    </location>
</feature>
<dbReference type="AlphaFoldDB" id="A0A4P9XDL6"/>
<evidence type="ECO:0000313" key="2">
    <source>
        <dbReference type="EMBL" id="RKP03231.1"/>
    </source>
</evidence>
<feature type="compositionally biased region" description="Low complexity" evidence="1">
    <location>
        <begin position="406"/>
        <end position="427"/>
    </location>
</feature>
<dbReference type="OrthoDB" id="442243at2759"/>
<feature type="region of interest" description="Disordered" evidence="1">
    <location>
        <begin position="390"/>
        <end position="427"/>
    </location>
</feature>
<feature type="region of interest" description="Disordered" evidence="1">
    <location>
        <begin position="323"/>
        <end position="371"/>
    </location>
</feature>
<reference evidence="3" key="1">
    <citation type="journal article" date="2018" name="Nat. Microbiol.">
        <title>Leveraging single-cell genomics to expand the fungal tree of life.</title>
        <authorList>
            <person name="Ahrendt S.R."/>
            <person name="Quandt C.A."/>
            <person name="Ciobanu D."/>
            <person name="Clum A."/>
            <person name="Salamov A."/>
            <person name="Andreopoulos B."/>
            <person name="Cheng J.F."/>
            <person name="Woyke T."/>
            <person name="Pelin A."/>
            <person name="Henrissat B."/>
            <person name="Reynolds N.K."/>
            <person name="Benny G.L."/>
            <person name="Smith M.E."/>
            <person name="James T.Y."/>
            <person name="Grigoriev I.V."/>
        </authorList>
    </citation>
    <scope>NUCLEOTIDE SEQUENCE [LARGE SCALE GENOMIC DNA]</scope>
    <source>
        <strain evidence="3">ATCC 52028</strain>
    </source>
</reference>
<dbReference type="Proteomes" id="UP000274922">
    <property type="component" value="Unassembled WGS sequence"/>
</dbReference>
<feature type="compositionally biased region" description="Low complexity" evidence="1">
    <location>
        <begin position="863"/>
        <end position="881"/>
    </location>
</feature>
<evidence type="ECO:0000313" key="3">
    <source>
        <dbReference type="Proteomes" id="UP000274922"/>
    </source>
</evidence>
<dbReference type="PANTHER" id="PTHR47842:SF1">
    <property type="entry name" value="DUF676 DOMAIN-CONTAINING PROTEIN"/>
    <property type="match status" value="1"/>
</dbReference>
<feature type="region of interest" description="Disordered" evidence="1">
    <location>
        <begin position="942"/>
        <end position="1080"/>
    </location>
</feature>
<proteinExistence type="predicted"/>
<feature type="region of interest" description="Disordered" evidence="1">
    <location>
        <begin position="861"/>
        <end position="881"/>
    </location>
</feature>
<feature type="region of interest" description="Disordered" evidence="1">
    <location>
        <begin position="1"/>
        <end position="38"/>
    </location>
</feature>
<feature type="compositionally biased region" description="Low complexity" evidence="1">
    <location>
        <begin position="323"/>
        <end position="334"/>
    </location>
</feature>
<dbReference type="Gene3D" id="3.40.50.1820">
    <property type="entry name" value="alpha/beta hydrolase"/>
    <property type="match status" value="1"/>
</dbReference>
<feature type="compositionally biased region" description="Pro residues" evidence="1">
    <location>
        <begin position="1019"/>
        <end position="1030"/>
    </location>
</feature>
<feature type="compositionally biased region" description="Low complexity" evidence="1">
    <location>
        <begin position="17"/>
        <end position="33"/>
    </location>
</feature>
<organism evidence="2 3">
    <name type="scientific">Caulochytrium protostelioides</name>
    <dbReference type="NCBI Taxonomy" id="1555241"/>
    <lineage>
        <taxon>Eukaryota</taxon>
        <taxon>Fungi</taxon>
        <taxon>Fungi incertae sedis</taxon>
        <taxon>Chytridiomycota</taxon>
        <taxon>Chytridiomycota incertae sedis</taxon>
        <taxon>Chytridiomycetes</taxon>
        <taxon>Caulochytriales</taxon>
        <taxon>Caulochytriaceae</taxon>
        <taxon>Caulochytrium</taxon>
    </lineage>
</organism>
<evidence type="ECO:0008006" key="4">
    <source>
        <dbReference type="Google" id="ProtNLM"/>
    </source>
</evidence>
<sequence length="1080" mass="107525">MAPPPSGSQPGPPRAAEPPAASSASASASSSSSRHNALPTVAQSLRAILRSNRAADTAAVATTAAAGSAAAPADAPMTVDTDGATDGAPQADAADAALPPLETQPVVYPMPPPLDPDAPQRDADPLRAAASATPMDVDPPGRPASADAPPIPGVPQAAAPSSAAEPSPTAPTVPPDRTLLLFVHGFLGSEASFDAFPTDLLTHCTAVLRLPPAALDAQVLPRFSTSGDYQNAVTQLLQWLCTHAHSGNYARVILLGHSMGGLVALDAWRQAHPVVDHLVDTHDRILSDQLAEAVGDGTAWRHKSQAFTETDTSTPAAVAAAVAGGADPAAGQADPPERVPGAPSTASPKPPGLSTHSPRAGSWRSWLPGSRSSPALAVAPSAARSPFAADGLAGQRDDAVAPPGAPLLAPAPQSAASAAASPASRLSPRLSPRALLQKPKSPHAPVLTPMPEDVPIVAVFAFDSPFFGVAAGHVSRAARDRARAAMANVAGALSGVAQDTVANASAVAGAVLHGVARLTPVPSRGLWRATSSLTAPGDATSAAATTTTVTVTAEAAEAAAAQETADHAVLQMMLGDIPGTLVPVPRGTPPTPTPAAAAAAAAATAAARPTVEAPAGRVTAASVAVDDPPAVVAPTPTAAPTRAPVVPPRPEARLVPLAASSVAGDALTADEVAAMAAAADALSPTDAESSAATAAAAATAVAGGTNWTPYITLGLAGAAMAAGVYYSGGLALLPSASTLVAPGSRAASRAAVSWAVGATQSHARFLFPLWGERERDRLRRVRGAVIADALRAFRFRAFYTGVRHARPAALTPGAEPNPDADLTSAAAGRAAGQAPPPPPPAATPVLRTFVAPPPLPTLPPPSVAAASASTPAPAPTAAAEPPAGRRLAAASAAALHAAFEMVPAAFADEIAAHTGLFARDPDAAHYDALLDRVGREVAALVRGAGGRASTGRRSTAASAASVASRQRAPAAEGLLGEGPRDRAPLFRATEALRAQQQRRHAAALGSLSSAPSAANVPSAPSPPPPPPPPMRGDDSDSDDDDDGDDPLRPFVMPTFRMASPPTMEGVAASRADDAGVRAGG</sequence>
<feature type="region of interest" description="Disordered" evidence="1">
    <location>
        <begin position="55"/>
        <end position="172"/>
    </location>
</feature>
<feature type="compositionally biased region" description="Pro residues" evidence="1">
    <location>
        <begin position="1"/>
        <end position="16"/>
    </location>
</feature>
<feature type="region of interest" description="Disordered" evidence="1">
    <location>
        <begin position="808"/>
        <end position="844"/>
    </location>
</feature>
<dbReference type="InterPro" id="IPR029058">
    <property type="entry name" value="AB_hydrolase_fold"/>
</dbReference>
<feature type="compositionally biased region" description="Acidic residues" evidence="1">
    <location>
        <begin position="1035"/>
        <end position="1044"/>
    </location>
</feature>
<feature type="compositionally biased region" description="Low complexity" evidence="1">
    <location>
        <begin position="154"/>
        <end position="167"/>
    </location>
</feature>
<dbReference type="EMBL" id="ML014126">
    <property type="protein sequence ID" value="RKP03231.1"/>
    <property type="molecule type" value="Genomic_DNA"/>
</dbReference>